<dbReference type="RefSeq" id="WP_304553367.1">
    <property type="nucleotide sequence ID" value="NZ_JAUQOP010000008.1"/>
</dbReference>
<evidence type="ECO:0000256" key="1">
    <source>
        <dbReference type="SAM" id="MobiDB-lite"/>
    </source>
</evidence>
<dbReference type="EMBL" id="JAUQOP010000008">
    <property type="protein sequence ID" value="MDO7896878.1"/>
    <property type="molecule type" value="Genomic_DNA"/>
</dbReference>
<feature type="region of interest" description="Disordered" evidence="1">
    <location>
        <begin position="55"/>
        <end position="77"/>
    </location>
</feature>
<organism evidence="2 3">
    <name type="scientific">Pseudomonas citrulli</name>
    <dbReference type="NCBI Taxonomy" id="3064347"/>
    <lineage>
        <taxon>Bacteria</taxon>
        <taxon>Pseudomonadati</taxon>
        <taxon>Pseudomonadota</taxon>
        <taxon>Gammaproteobacteria</taxon>
        <taxon>Pseudomonadales</taxon>
        <taxon>Pseudomonadaceae</taxon>
        <taxon>Pseudomonas</taxon>
    </lineage>
</organism>
<comment type="caution">
    <text evidence="2">The sequence shown here is derived from an EMBL/GenBank/DDBJ whole genome shotgun (WGS) entry which is preliminary data.</text>
</comment>
<sequence length="77" mass="8419">MYVMVMTICTGVEGCVEERRHEPTYATKAMCMETASHMAARKGVKLKCRSERSWAPSTAPGANGLERVVSTDVKGQP</sequence>
<keyword evidence="3" id="KW-1185">Reference proteome</keyword>
<proteinExistence type="predicted"/>
<accession>A0ABT9BZW7</accession>
<gene>
    <name evidence="2" type="ORF">Q6A48_08210</name>
</gene>
<evidence type="ECO:0000313" key="3">
    <source>
        <dbReference type="Proteomes" id="UP001228019"/>
    </source>
</evidence>
<protein>
    <submittedName>
        <fullName evidence="2">Uncharacterized protein</fullName>
    </submittedName>
</protein>
<dbReference type="Proteomes" id="UP001228019">
    <property type="component" value="Unassembled WGS sequence"/>
</dbReference>
<reference evidence="2 3" key="1">
    <citation type="submission" date="2023-07" db="EMBL/GenBank/DDBJ databases">
        <title>Identification of four novel Pseudomonas species associated with bacterial leaf spot of cucurbits.</title>
        <authorList>
            <person name="Fullem K.R."/>
        </authorList>
    </citation>
    <scope>NUCLEOTIDE SEQUENCE [LARGE SCALE GENOMIC DNA]</scope>
    <source>
        <strain evidence="2 3">K18</strain>
    </source>
</reference>
<name>A0ABT9BZW7_9PSED</name>
<evidence type="ECO:0000313" key="2">
    <source>
        <dbReference type="EMBL" id="MDO7896878.1"/>
    </source>
</evidence>